<comment type="similarity">
    <text evidence="1">Belongs to the N-acetylmuramoyl-L-alanine amidase 2 family.</text>
</comment>
<name>A0A6G7CLM9_9VIBR</name>
<dbReference type="CDD" id="cd06583">
    <property type="entry name" value="PGRP"/>
    <property type="match status" value="1"/>
</dbReference>
<protein>
    <submittedName>
        <fullName evidence="4">Lysozyme</fullName>
    </submittedName>
</protein>
<dbReference type="Pfam" id="PF01510">
    <property type="entry name" value="Amidase_2"/>
    <property type="match status" value="1"/>
</dbReference>
<organism evidence="4 5">
    <name type="scientific">Vibrio ziniensis</name>
    <dbReference type="NCBI Taxonomy" id="2711221"/>
    <lineage>
        <taxon>Bacteria</taxon>
        <taxon>Pseudomonadati</taxon>
        <taxon>Pseudomonadota</taxon>
        <taxon>Gammaproteobacteria</taxon>
        <taxon>Vibrionales</taxon>
        <taxon>Vibrionaceae</taxon>
        <taxon>Vibrio</taxon>
    </lineage>
</organism>
<reference evidence="4 5" key="1">
    <citation type="submission" date="2020-02" db="EMBL/GenBank/DDBJ databases">
        <title>A complete genome of a marine bacterium Vibrio sp. ZWAL4003 isolated from the mangrove sediment with the ability to degrade polysaccharides.</title>
        <authorList>
            <person name="Wu J."/>
            <person name="Qu W."/>
            <person name="Zeng R."/>
        </authorList>
    </citation>
    <scope>NUCLEOTIDE SEQUENCE [LARGE SCALE GENOMIC DNA]</scope>
    <source>
        <strain evidence="4 5">ZWAL4003</strain>
    </source>
</reference>
<dbReference type="EMBL" id="CP049331">
    <property type="protein sequence ID" value="QIH42984.1"/>
    <property type="molecule type" value="Genomic_DNA"/>
</dbReference>
<dbReference type="Proteomes" id="UP000503003">
    <property type="component" value="Chromosome 1"/>
</dbReference>
<dbReference type="RefSeq" id="WP_165312529.1">
    <property type="nucleotide sequence ID" value="NZ_CP049331.1"/>
</dbReference>
<evidence type="ECO:0000256" key="1">
    <source>
        <dbReference type="ARBA" id="ARBA00007553"/>
    </source>
</evidence>
<evidence type="ECO:0000313" key="5">
    <source>
        <dbReference type="Proteomes" id="UP000503003"/>
    </source>
</evidence>
<dbReference type="InterPro" id="IPR002502">
    <property type="entry name" value="Amidase_domain"/>
</dbReference>
<dbReference type="Gene3D" id="3.40.80.10">
    <property type="entry name" value="Peptidoglycan recognition protein-like"/>
    <property type="match status" value="1"/>
</dbReference>
<dbReference type="KEGG" id="vzi:G5S32_13970"/>
<dbReference type="InterPro" id="IPR015510">
    <property type="entry name" value="PGRP"/>
</dbReference>
<evidence type="ECO:0000259" key="2">
    <source>
        <dbReference type="SMART" id="SM00644"/>
    </source>
</evidence>
<dbReference type="PANTHER" id="PTHR11022">
    <property type="entry name" value="PEPTIDOGLYCAN RECOGNITION PROTEIN"/>
    <property type="match status" value="1"/>
</dbReference>
<keyword evidence="5" id="KW-1185">Reference proteome</keyword>
<dbReference type="SMART" id="SM00701">
    <property type="entry name" value="PGRP"/>
    <property type="match status" value="1"/>
</dbReference>
<sequence length="151" mass="17255">MTQQHQPMWITVHCSATPHSMDIGCSEIRRWHLQRGWQDIGYHYVIRRNGTIEQGRPLLQQGAHVTGNNKGNIGICLVGGCDNKQKPQDNFTLAQRKSLFTLIEQLQQQYNIDDKHVTAHSQWNSSKACPVIVIQSEAERQEANSLLRENV</sequence>
<dbReference type="GO" id="GO:0008270">
    <property type="term" value="F:zinc ion binding"/>
    <property type="evidence" value="ECO:0007669"/>
    <property type="project" value="InterPro"/>
</dbReference>
<accession>A0A6G7CLM9</accession>
<gene>
    <name evidence="4" type="ORF">G5S32_13970</name>
</gene>
<dbReference type="InterPro" id="IPR006619">
    <property type="entry name" value="PGRP_domain_met/bac"/>
</dbReference>
<dbReference type="GO" id="GO:0008745">
    <property type="term" value="F:N-acetylmuramoyl-L-alanine amidase activity"/>
    <property type="evidence" value="ECO:0007669"/>
    <property type="project" value="InterPro"/>
</dbReference>
<dbReference type="SMART" id="SM00644">
    <property type="entry name" value="Ami_2"/>
    <property type="match status" value="1"/>
</dbReference>
<evidence type="ECO:0000259" key="3">
    <source>
        <dbReference type="SMART" id="SM00701"/>
    </source>
</evidence>
<dbReference type="SUPFAM" id="SSF55846">
    <property type="entry name" value="N-acetylmuramoyl-L-alanine amidase-like"/>
    <property type="match status" value="1"/>
</dbReference>
<proteinExistence type="inferred from homology"/>
<dbReference type="AlphaFoldDB" id="A0A6G7CLM9"/>
<dbReference type="PANTHER" id="PTHR11022:SF41">
    <property type="entry name" value="PEPTIDOGLYCAN-RECOGNITION PROTEIN LC-RELATED"/>
    <property type="match status" value="1"/>
</dbReference>
<dbReference type="InterPro" id="IPR036505">
    <property type="entry name" value="Amidase/PGRP_sf"/>
</dbReference>
<feature type="domain" description="N-acetylmuramoyl-L-alanine amidase" evidence="2">
    <location>
        <begin position="2"/>
        <end position="131"/>
    </location>
</feature>
<dbReference type="GO" id="GO:0009253">
    <property type="term" value="P:peptidoglycan catabolic process"/>
    <property type="evidence" value="ECO:0007669"/>
    <property type="project" value="InterPro"/>
</dbReference>
<feature type="domain" description="Peptidoglycan recognition protein family" evidence="3">
    <location>
        <begin position="2"/>
        <end position="124"/>
    </location>
</feature>
<evidence type="ECO:0000313" key="4">
    <source>
        <dbReference type="EMBL" id="QIH42984.1"/>
    </source>
</evidence>